<dbReference type="EMBL" id="MTKT01001111">
    <property type="protein sequence ID" value="OWM85955.1"/>
    <property type="molecule type" value="Genomic_DNA"/>
</dbReference>
<evidence type="ECO:0000313" key="7">
    <source>
        <dbReference type="Proteomes" id="UP000197138"/>
    </source>
</evidence>
<evidence type="ECO:0000256" key="3">
    <source>
        <dbReference type="PROSITE-ProRule" id="PRU01191"/>
    </source>
</evidence>
<dbReference type="InterPro" id="IPR005202">
    <property type="entry name" value="TF_GRAS"/>
</dbReference>
<dbReference type="PROSITE" id="PS50985">
    <property type="entry name" value="GRAS"/>
    <property type="match status" value="1"/>
</dbReference>
<name>A0A218XL22_PUNGR</name>
<reference evidence="6 8" key="3">
    <citation type="submission" date="2017-11" db="EMBL/GenBank/DDBJ databases">
        <title>De-novo sequencing of pomegranate (Punica granatum L.) genome.</title>
        <authorList>
            <person name="Akparov Z."/>
            <person name="Amiraslanov A."/>
            <person name="Hajiyeva S."/>
            <person name="Abbasov M."/>
            <person name="Kaur K."/>
            <person name="Hamwieh A."/>
            <person name="Solovyev V."/>
            <person name="Salamov A."/>
            <person name="Braich B."/>
            <person name="Kosarev P."/>
            <person name="Mahmoud A."/>
            <person name="Hajiyev E."/>
            <person name="Babayeva S."/>
            <person name="Izzatullayeva V."/>
            <person name="Mammadov A."/>
            <person name="Mammadov A."/>
            <person name="Sharifova S."/>
            <person name="Ojaghi J."/>
            <person name="Eynullazada K."/>
            <person name="Bayramov B."/>
            <person name="Abdulazimova A."/>
            <person name="Shahmuradov I."/>
        </authorList>
    </citation>
    <scope>NUCLEOTIDE SEQUENCE [LARGE SCALE GENOMIC DNA]</scope>
    <source>
        <strain evidence="6">AG2017</strain>
        <strain evidence="8">cv. AG2017</strain>
        <tissue evidence="6">Leaf</tissue>
    </source>
</reference>
<reference evidence="5" key="2">
    <citation type="submission" date="2017-06" db="EMBL/GenBank/DDBJ databases">
        <title>The pomegranate genome and the genomics of punicalagin biosynthesis.</title>
        <authorList>
            <person name="Xu C."/>
        </authorList>
    </citation>
    <scope>NUCLEOTIDE SEQUENCE [LARGE SCALE GENOMIC DNA]</scope>
    <source>
        <tissue evidence="5">Fresh leaf</tissue>
    </source>
</reference>
<dbReference type="Proteomes" id="UP000233551">
    <property type="component" value="Unassembled WGS sequence"/>
</dbReference>
<feature type="region of interest" description="SAW" evidence="3">
    <location>
        <begin position="347"/>
        <end position="423"/>
    </location>
</feature>
<evidence type="ECO:0000256" key="2">
    <source>
        <dbReference type="ARBA" id="ARBA00023163"/>
    </source>
</evidence>
<keyword evidence="1" id="KW-0805">Transcription regulation</keyword>
<comment type="similarity">
    <text evidence="3">Belongs to the GRAS family.</text>
</comment>
<evidence type="ECO:0000256" key="1">
    <source>
        <dbReference type="ARBA" id="ARBA00023015"/>
    </source>
</evidence>
<evidence type="ECO:0000313" key="5">
    <source>
        <dbReference type="EMBL" id="OWM85955.1"/>
    </source>
</evidence>
<dbReference type="Pfam" id="PF03514">
    <property type="entry name" value="GRAS"/>
    <property type="match status" value="1"/>
</dbReference>
<gene>
    <name evidence="5" type="ORF">CDL15_Pgr012205</name>
    <name evidence="6" type="ORF">CRG98_043873</name>
</gene>
<feature type="compositionally biased region" description="Polar residues" evidence="4">
    <location>
        <begin position="1"/>
        <end position="11"/>
    </location>
</feature>
<keyword evidence="2" id="KW-0804">Transcription</keyword>
<feature type="short sequence motif" description="VHIID" evidence="3">
    <location>
        <begin position="166"/>
        <end position="170"/>
    </location>
</feature>
<protein>
    <submittedName>
        <fullName evidence="5">Uncharacterized protein</fullName>
    </submittedName>
</protein>
<accession>A0A218XL22</accession>
<evidence type="ECO:0000256" key="4">
    <source>
        <dbReference type="SAM" id="MobiDB-lite"/>
    </source>
</evidence>
<dbReference type="PANTHER" id="PTHR31636">
    <property type="entry name" value="OSJNBA0084A10.13 PROTEIN-RELATED"/>
    <property type="match status" value="1"/>
</dbReference>
<feature type="region of interest" description="Disordered" evidence="4">
    <location>
        <begin position="1"/>
        <end position="32"/>
    </location>
</feature>
<dbReference type="EMBL" id="PGOL01005224">
    <property type="protein sequence ID" value="PKI35715.1"/>
    <property type="molecule type" value="Genomic_DNA"/>
</dbReference>
<comment type="caution">
    <text evidence="5">The sequence shown here is derived from an EMBL/GenBank/DDBJ whole genome shotgun (WGS) entry which is preliminary data.</text>
</comment>
<evidence type="ECO:0000313" key="6">
    <source>
        <dbReference type="EMBL" id="PKI35715.1"/>
    </source>
</evidence>
<dbReference type="STRING" id="22663.A0A218XL22"/>
<dbReference type="Proteomes" id="UP000197138">
    <property type="component" value="Unassembled WGS sequence"/>
</dbReference>
<dbReference type="AlphaFoldDB" id="A0A218XL22"/>
<keyword evidence="8" id="KW-1185">Reference proteome</keyword>
<evidence type="ECO:0000313" key="8">
    <source>
        <dbReference type="Proteomes" id="UP000233551"/>
    </source>
</evidence>
<proteinExistence type="inferred from homology"/>
<reference evidence="7" key="1">
    <citation type="journal article" date="2017" name="Plant J.">
        <title>The pomegranate (Punica granatum L.) genome and the genomics of punicalagin biosynthesis.</title>
        <authorList>
            <person name="Qin G."/>
            <person name="Xu C."/>
            <person name="Ming R."/>
            <person name="Tang H."/>
            <person name="Guyot R."/>
            <person name="Kramer E.M."/>
            <person name="Hu Y."/>
            <person name="Yi X."/>
            <person name="Qi Y."/>
            <person name="Xu X."/>
            <person name="Gao Z."/>
            <person name="Pan H."/>
            <person name="Jian J."/>
            <person name="Tian Y."/>
            <person name="Yue Z."/>
            <person name="Xu Y."/>
        </authorList>
    </citation>
    <scope>NUCLEOTIDE SEQUENCE [LARGE SCALE GENOMIC DNA]</scope>
    <source>
        <strain evidence="7">cv. Dabenzi</strain>
    </source>
</reference>
<dbReference type="OrthoDB" id="1882904at2759"/>
<organism evidence="5 7">
    <name type="scientific">Punica granatum</name>
    <name type="common">Pomegranate</name>
    <dbReference type="NCBI Taxonomy" id="22663"/>
    <lineage>
        <taxon>Eukaryota</taxon>
        <taxon>Viridiplantae</taxon>
        <taxon>Streptophyta</taxon>
        <taxon>Embryophyta</taxon>
        <taxon>Tracheophyta</taxon>
        <taxon>Spermatophyta</taxon>
        <taxon>Magnoliopsida</taxon>
        <taxon>eudicotyledons</taxon>
        <taxon>Gunneridae</taxon>
        <taxon>Pentapetalae</taxon>
        <taxon>rosids</taxon>
        <taxon>malvids</taxon>
        <taxon>Myrtales</taxon>
        <taxon>Lythraceae</taxon>
        <taxon>Punica</taxon>
    </lineage>
</organism>
<sequence>MLGSFSNNSASRGREGRDEETAGPSSSPSSALDLGRPYHQYDLYSQPPSPVLHTRQLLLTCAQFISQSNFSSAHHVLSVLSAKYYSPYGDSSERLAYHFSRALSLRLGRHLGPSPASAAAACSRDPRELQSCYLSLNQVTPFVRFSHLTANQAILDAINGGGQQSVHIVDFDIMHGVQWPPLMQALASRAPPPSIRITGAGPDPESLNRTGDRLSMFAHSLGLPFHFHALHLTDDNDMGPLMIAVHPDEIVAVNLVNYLHRLIRSDREARELRTFLHQIRGLNPRIVTVAEREASHNHPSFLRRFMEALDHYSAVFDSLEATLPPNSRERLAVETVWFGREIADIVAAEGEGRRERHERFESWEILLRGSGFRNVPLSPFALSQAKLLLRLHYPSEGYQLQITNNSVFLGWQNRPLFSVSSWR</sequence>
<dbReference type="GeneID" id="116213186"/>
<comment type="caution">
    <text evidence="3">Lacks conserved residue(s) required for the propagation of feature annotation.</text>
</comment>
<feature type="region of interest" description="Leucine repeat II (LRII)" evidence="3">
    <location>
        <begin position="209"/>
        <end position="241"/>
    </location>
</feature>